<feature type="binding site" evidence="7">
    <location>
        <position position="230"/>
    </location>
    <ligand>
        <name>substrate</name>
    </ligand>
</feature>
<evidence type="ECO:0000256" key="7">
    <source>
        <dbReference type="PIRSR" id="PIRSR038994-2"/>
    </source>
</evidence>
<evidence type="ECO:0000256" key="8">
    <source>
        <dbReference type="PIRSR" id="PIRSR038994-3"/>
    </source>
</evidence>
<dbReference type="Proteomes" id="UP000244523">
    <property type="component" value="Unassembled WGS sequence"/>
</dbReference>
<evidence type="ECO:0000256" key="2">
    <source>
        <dbReference type="ARBA" id="ARBA00022723"/>
    </source>
</evidence>
<organism evidence="10 11">
    <name type="scientific">Yoonia sediminilitoris</name>
    <dbReference type="NCBI Taxonomy" id="1286148"/>
    <lineage>
        <taxon>Bacteria</taxon>
        <taxon>Pseudomonadati</taxon>
        <taxon>Pseudomonadota</taxon>
        <taxon>Alphaproteobacteria</taxon>
        <taxon>Rhodobacterales</taxon>
        <taxon>Paracoccaceae</taxon>
        <taxon>Yoonia</taxon>
    </lineage>
</organism>
<feature type="binding site" evidence="8">
    <location>
        <position position="219"/>
    </location>
    <ligand>
        <name>Zn(2+)</name>
        <dbReference type="ChEBI" id="CHEBI:29105"/>
    </ligand>
</feature>
<dbReference type="Gene3D" id="3.20.20.140">
    <property type="entry name" value="Metal-dependent hydrolases"/>
    <property type="match status" value="1"/>
</dbReference>
<feature type="binding site" evidence="7">
    <location>
        <position position="254"/>
    </location>
    <ligand>
        <name>substrate</name>
    </ligand>
</feature>
<dbReference type="PIRSF" id="PIRSF038994">
    <property type="entry name" value="NagA"/>
    <property type="match status" value="1"/>
</dbReference>
<dbReference type="AlphaFoldDB" id="A0A2T6KIR6"/>
<feature type="active site" description="Proton donor/acceptor" evidence="6">
    <location>
        <position position="278"/>
    </location>
</feature>
<dbReference type="PANTHER" id="PTHR11113">
    <property type="entry name" value="N-ACETYLGLUCOSAMINE-6-PHOSPHATE DEACETYLASE"/>
    <property type="match status" value="1"/>
</dbReference>
<feature type="domain" description="Amidohydrolase-related" evidence="9">
    <location>
        <begin position="55"/>
        <end position="358"/>
    </location>
</feature>
<keyword evidence="11" id="KW-1185">Reference proteome</keyword>
<evidence type="ECO:0000256" key="5">
    <source>
        <dbReference type="PIRNR" id="PIRNR038994"/>
    </source>
</evidence>
<reference evidence="10 11" key="1">
    <citation type="submission" date="2018-04" db="EMBL/GenBank/DDBJ databases">
        <title>Genomic Encyclopedia of Archaeal and Bacterial Type Strains, Phase II (KMG-II): from individual species to whole genera.</title>
        <authorList>
            <person name="Goeker M."/>
        </authorList>
    </citation>
    <scope>NUCLEOTIDE SEQUENCE [LARGE SCALE GENOMIC DNA]</scope>
    <source>
        <strain evidence="10 11">DSM 29955</strain>
    </source>
</reference>
<feature type="binding site" evidence="7">
    <location>
        <begin position="222"/>
        <end position="223"/>
    </location>
    <ligand>
        <name>substrate</name>
    </ligand>
</feature>
<keyword evidence="3 5" id="KW-0378">Hydrolase</keyword>
<dbReference type="InterPro" id="IPR006680">
    <property type="entry name" value="Amidohydro-rel"/>
</dbReference>
<feature type="binding site" evidence="7">
    <location>
        <position position="143"/>
    </location>
    <ligand>
        <name>substrate</name>
    </ligand>
</feature>
<dbReference type="PANTHER" id="PTHR11113:SF14">
    <property type="entry name" value="N-ACETYLGLUCOSAMINE-6-PHOSPHATE DEACETYLASE"/>
    <property type="match status" value="1"/>
</dbReference>
<sequence length="389" mass="40997">MTDVVKAIVGAQIHDGESLYDNHALVVTQDGQRSIRPRDAVLPDWPLETRNGGLIAPGFVDLQVNGGGGIMFNDDQSVGALRTIARAHATIGTSALLPTLITDTPERTAAAIDAVEMAIAEKVAGIVGIHLEGPHLSVARKGAHDPGLIRPMTDDDLGLIIRAAERLPNVMVTVAPENTTNTQISKLSDAGVVVSLGHTDADMATCLAAFDAGARCVTHLFNAMSQLQGREPGLVGAAMLRDDIYAGMIADGIHVHPASLRTALAARSNNDRLFLVTDAMATAGSTIKQFQLNGRDVLRKDDRLTLCDGTLAGADLEMAQAVSVMVNAVGDDMASAVRRATTTPAGILRHTDDLGRLTNPSNPVVYMRGGRAAPEFILFDQARSEIAGR</sequence>
<dbReference type="InterPro" id="IPR003764">
    <property type="entry name" value="GlcNAc_6-P_deAcase"/>
</dbReference>
<dbReference type="RefSeq" id="WP_108386280.1">
    <property type="nucleotide sequence ID" value="NZ_QBUD01000004.1"/>
</dbReference>
<keyword evidence="4 5" id="KW-0119">Carbohydrate metabolism</keyword>
<gene>
    <name evidence="10" type="ORF">C8N45_104234</name>
</gene>
<evidence type="ECO:0000313" key="11">
    <source>
        <dbReference type="Proteomes" id="UP000244523"/>
    </source>
</evidence>
<feature type="binding site" evidence="8">
    <location>
        <position position="198"/>
    </location>
    <ligand>
        <name>Zn(2+)</name>
        <dbReference type="ChEBI" id="CHEBI:29105"/>
    </ligand>
</feature>
<evidence type="ECO:0000256" key="3">
    <source>
        <dbReference type="ARBA" id="ARBA00022801"/>
    </source>
</evidence>
<evidence type="ECO:0000256" key="6">
    <source>
        <dbReference type="PIRSR" id="PIRSR038994-1"/>
    </source>
</evidence>
<dbReference type="Pfam" id="PF01979">
    <property type="entry name" value="Amidohydro_1"/>
    <property type="match status" value="1"/>
</dbReference>
<protein>
    <submittedName>
        <fullName evidence="10">N-acetylglucosamine 6-phosphate deacetylase</fullName>
    </submittedName>
</protein>
<comment type="similarity">
    <text evidence="1 5">Belongs to the metallo-dependent hydrolases superfamily. NagA family.</text>
</comment>
<comment type="cofactor">
    <cofactor evidence="8">
        <name>a divalent metal cation</name>
        <dbReference type="ChEBI" id="CHEBI:60240"/>
    </cofactor>
    <text evidence="8">Binds 1 divalent metal cation per subunit.</text>
</comment>
<dbReference type="InterPro" id="IPR032466">
    <property type="entry name" value="Metal_Hydrolase"/>
</dbReference>
<dbReference type="EMBL" id="QBUD01000004">
    <property type="protein sequence ID" value="PUB15614.1"/>
    <property type="molecule type" value="Genomic_DNA"/>
</dbReference>
<evidence type="ECO:0000313" key="10">
    <source>
        <dbReference type="EMBL" id="PUB15614.1"/>
    </source>
</evidence>
<dbReference type="InterPro" id="IPR011059">
    <property type="entry name" value="Metal-dep_hydrolase_composite"/>
</dbReference>
<dbReference type="OrthoDB" id="9776488at2"/>
<dbReference type="SUPFAM" id="SSF51338">
    <property type="entry name" value="Composite domain of metallo-dependent hydrolases"/>
    <property type="match status" value="1"/>
</dbReference>
<feature type="binding site" evidence="7">
    <location>
        <begin position="311"/>
        <end position="313"/>
    </location>
    <ligand>
        <name>substrate</name>
    </ligand>
</feature>
<accession>A0A2T6KIR6</accession>
<feature type="binding site" evidence="8">
    <location>
        <position position="132"/>
    </location>
    <ligand>
        <name>Zn(2+)</name>
        <dbReference type="ChEBI" id="CHEBI:29105"/>
    </ligand>
</feature>
<evidence type="ECO:0000256" key="1">
    <source>
        <dbReference type="ARBA" id="ARBA00010716"/>
    </source>
</evidence>
<dbReference type="GO" id="GO:0006046">
    <property type="term" value="P:N-acetylglucosamine catabolic process"/>
    <property type="evidence" value="ECO:0007669"/>
    <property type="project" value="TreeGrafter"/>
</dbReference>
<evidence type="ECO:0000259" key="9">
    <source>
        <dbReference type="Pfam" id="PF01979"/>
    </source>
</evidence>
<keyword evidence="2 8" id="KW-0479">Metal-binding</keyword>
<name>A0A2T6KIR6_9RHOB</name>
<dbReference type="Gene3D" id="2.30.40.10">
    <property type="entry name" value="Urease, subunit C, domain 1"/>
    <property type="match status" value="1"/>
</dbReference>
<dbReference type="GO" id="GO:0046872">
    <property type="term" value="F:metal ion binding"/>
    <property type="evidence" value="ECO:0007669"/>
    <property type="project" value="UniProtKB-KW"/>
</dbReference>
<dbReference type="GO" id="GO:0008448">
    <property type="term" value="F:N-acetylglucosamine-6-phosphate deacetylase activity"/>
    <property type="evidence" value="ECO:0007669"/>
    <property type="project" value="InterPro"/>
</dbReference>
<proteinExistence type="inferred from homology"/>
<comment type="caution">
    <text evidence="10">The sequence shown here is derived from an EMBL/GenBank/DDBJ whole genome shotgun (WGS) entry which is preliminary data.</text>
</comment>
<evidence type="ECO:0000256" key="4">
    <source>
        <dbReference type="ARBA" id="ARBA00023277"/>
    </source>
</evidence>
<dbReference type="SUPFAM" id="SSF51556">
    <property type="entry name" value="Metallo-dependent hydrolases"/>
    <property type="match status" value="1"/>
</dbReference>
<dbReference type="NCBIfam" id="TIGR00221">
    <property type="entry name" value="nagA"/>
    <property type="match status" value="1"/>
</dbReference>